<evidence type="ECO:0000313" key="3">
    <source>
        <dbReference type="Proteomes" id="UP001187531"/>
    </source>
</evidence>
<feature type="compositionally biased region" description="Polar residues" evidence="1">
    <location>
        <begin position="123"/>
        <end position="137"/>
    </location>
</feature>
<feature type="region of interest" description="Disordered" evidence="1">
    <location>
        <begin position="120"/>
        <end position="155"/>
    </location>
</feature>
<dbReference type="EMBL" id="JAVRJZ010000016">
    <property type="protein sequence ID" value="KAK2710477.1"/>
    <property type="molecule type" value="Genomic_DNA"/>
</dbReference>
<feature type="region of interest" description="Disordered" evidence="1">
    <location>
        <begin position="1"/>
        <end position="45"/>
    </location>
</feature>
<organism evidence="2 3">
    <name type="scientific">Artemia franciscana</name>
    <name type="common">Brine shrimp</name>
    <name type="synonym">Artemia sanfranciscana</name>
    <dbReference type="NCBI Taxonomy" id="6661"/>
    <lineage>
        <taxon>Eukaryota</taxon>
        <taxon>Metazoa</taxon>
        <taxon>Ecdysozoa</taxon>
        <taxon>Arthropoda</taxon>
        <taxon>Crustacea</taxon>
        <taxon>Branchiopoda</taxon>
        <taxon>Anostraca</taxon>
        <taxon>Artemiidae</taxon>
        <taxon>Artemia</taxon>
    </lineage>
</organism>
<name>A0AA88HSK6_ARTSF</name>
<accession>A0AA88HSK6</accession>
<keyword evidence="3" id="KW-1185">Reference proteome</keyword>
<evidence type="ECO:0000313" key="2">
    <source>
        <dbReference type="EMBL" id="KAK2710477.1"/>
    </source>
</evidence>
<dbReference type="AlphaFoldDB" id="A0AA88HSK6"/>
<gene>
    <name evidence="2" type="ORF">QYM36_011865</name>
</gene>
<dbReference type="Proteomes" id="UP001187531">
    <property type="component" value="Unassembled WGS sequence"/>
</dbReference>
<sequence>MASSGIEKYQTESTNELQNSTEDRQIENDGYAVESTPGNSSTETITVERIETVQEPHDITMDNIQHIGGNSFGEDSIPYFGNLFNIDENETNIDENDMMAVVEVGRPIFVITSSESGRRRPLSQASELGRTSTQEITGISEKGKQKGKKNEKHLKLKGEEFRGYDMKKGDQYRIKVEVKPQV</sequence>
<proteinExistence type="predicted"/>
<feature type="compositionally biased region" description="Basic residues" evidence="1">
    <location>
        <begin position="145"/>
        <end position="155"/>
    </location>
</feature>
<evidence type="ECO:0000256" key="1">
    <source>
        <dbReference type="SAM" id="MobiDB-lite"/>
    </source>
</evidence>
<protein>
    <submittedName>
        <fullName evidence="2">Uncharacterized protein</fullName>
    </submittedName>
</protein>
<reference evidence="2" key="1">
    <citation type="submission" date="2023-07" db="EMBL/GenBank/DDBJ databases">
        <title>Chromosome-level genome assembly of Artemia franciscana.</title>
        <authorList>
            <person name="Jo E."/>
        </authorList>
    </citation>
    <scope>NUCLEOTIDE SEQUENCE</scope>
    <source>
        <tissue evidence="2">Whole body</tissue>
    </source>
</reference>
<comment type="caution">
    <text evidence="2">The sequence shown here is derived from an EMBL/GenBank/DDBJ whole genome shotgun (WGS) entry which is preliminary data.</text>
</comment>
<feature type="compositionally biased region" description="Polar residues" evidence="1">
    <location>
        <begin position="11"/>
        <end position="20"/>
    </location>
</feature>